<dbReference type="GO" id="GO:0000725">
    <property type="term" value="P:recombinational repair"/>
    <property type="evidence" value="ECO:0007669"/>
    <property type="project" value="TreeGrafter"/>
</dbReference>
<dbReference type="InterPro" id="IPR020588">
    <property type="entry name" value="RecA_ATP-bd"/>
</dbReference>
<dbReference type="PANTHER" id="PTHR32472">
    <property type="entry name" value="DNA REPAIR PROTEIN RADA"/>
    <property type="match status" value="1"/>
</dbReference>
<evidence type="ECO:0000259" key="2">
    <source>
        <dbReference type="PROSITE" id="PS50162"/>
    </source>
</evidence>
<dbReference type="InterPro" id="IPR041166">
    <property type="entry name" value="Rubredoxin_2"/>
</dbReference>
<dbReference type="PANTHER" id="PTHR32472:SF10">
    <property type="entry name" value="DNA REPAIR PROTEIN RADA-LIKE PROTEIN"/>
    <property type="match status" value="1"/>
</dbReference>
<dbReference type="GO" id="GO:0005524">
    <property type="term" value="F:ATP binding"/>
    <property type="evidence" value="ECO:0007669"/>
    <property type="project" value="InterPro"/>
</dbReference>
<dbReference type="PATRIC" id="fig|1618432.3.peg.973"/>
<comment type="caution">
    <text evidence="3">The sequence shown here is derived from an EMBL/GenBank/DDBJ whole genome shotgun (WGS) entry which is preliminary data.</text>
</comment>
<dbReference type="EMBL" id="LBVC01000086">
    <property type="protein sequence ID" value="KKQ76072.1"/>
    <property type="molecule type" value="Genomic_DNA"/>
</dbReference>
<evidence type="ECO:0000313" key="4">
    <source>
        <dbReference type="Proteomes" id="UP000034324"/>
    </source>
</evidence>
<dbReference type="AlphaFoldDB" id="A0A0G0KB51"/>
<reference evidence="3 4" key="1">
    <citation type="journal article" date="2015" name="Nature">
        <title>rRNA introns, odd ribosomes, and small enigmatic genomes across a large radiation of phyla.</title>
        <authorList>
            <person name="Brown C.T."/>
            <person name="Hug L.A."/>
            <person name="Thomas B.C."/>
            <person name="Sharon I."/>
            <person name="Castelle C.J."/>
            <person name="Singh A."/>
            <person name="Wilkins M.J."/>
            <person name="Williams K.H."/>
            <person name="Banfield J.F."/>
        </authorList>
    </citation>
    <scope>NUCLEOTIDE SEQUENCE [LARGE SCALE GENOMIC DNA]</scope>
</reference>
<sequence>MKTHSIYTCQQCGYKSSQYLGKCPQCDSWNSLVEEIEESQKSQRVIKSQSKTEIINLADIKQINFKRLTTKLEEVDRCLGGGIVLGSINLISGDPGIGKSTLLTQLALNIENTLYVAGEESAQQIKLRTDRIKPNVKLLVLNETDVDLITESISLTRPAGNPGFGVNCRLNRPSQGMRPAVAEDCQTNPYPHISGWTCD</sequence>
<name>A0A0G0KB51_9BACT</name>
<dbReference type="Proteomes" id="UP000034324">
    <property type="component" value="Unassembled WGS sequence"/>
</dbReference>
<protein>
    <submittedName>
        <fullName evidence="3">Repair protein radA protein</fullName>
    </submittedName>
</protein>
<dbReference type="Gene3D" id="3.40.50.300">
    <property type="entry name" value="P-loop containing nucleotide triphosphate hydrolases"/>
    <property type="match status" value="1"/>
</dbReference>
<evidence type="ECO:0000256" key="1">
    <source>
        <dbReference type="ARBA" id="ARBA00022723"/>
    </source>
</evidence>
<accession>A0A0G0KB51</accession>
<dbReference type="InterPro" id="IPR027417">
    <property type="entry name" value="P-loop_NTPase"/>
</dbReference>
<keyword evidence="1" id="KW-0479">Metal-binding</keyword>
<feature type="domain" description="RecA family profile 1" evidence="2">
    <location>
        <begin position="64"/>
        <end position="199"/>
    </location>
</feature>
<proteinExistence type="predicted"/>
<dbReference type="PRINTS" id="PR01874">
    <property type="entry name" value="DNAREPAIRADA"/>
</dbReference>
<dbReference type="InterPro" id="IPR014774">
    <property type="entry name" value="KaiC-like_dom"/>
</dbReference>
<organism evidence="3 4">
    <name type="scientific">Candidatus Daviesbacteria bacterium GW2011_GWF2_38_6</name>
    <dbReference type="NCBI Taxonomy" id="1618432"/>
    <lineage>
        <taxon>Bacteria</taxon>
        <taxon>Candidatus Daviesiibacteriota</taxon>
    </lineage>
</organism>
<dbReference type="GO" id="GO:0005829">
    <property type="term" value="C:cytosol"/>
    <property type="evidence" value="ECO:0007669"/>
    <property type="project" value="TreeGrafter"/>
</dbReference>
<dbReference type="Pfam" id="PF06745">
    <property type="entry name" value="ATPase"/>
    <property type="match status" value="1"/>
</dbReference>
<dbReference type="GO" id="GO:0140664">
    <property type="term" value="F:ATP-dependent DNA damage sensor activity"/>
    <property type="evidence" value="ECO:0007669"/>
    <property type="project" value="InterPro"/>
</dbReference>
<dbReference type="GO" id="GO:0003677">
    <property type="term" value="F:DNA binding"/>
    <property type="evidence" value="ECO:0007669"/>
    <property type="project" value="InterPro"/>
</dbReference>
<dbReference type="SUPFAM" id="SSF52540">
    <property type="entry name" value="P-loop containing nucleoside triphosphate hydrolases"/>
    <property type="match status" value="1"/>
</dbReference>
<dbReference type="GO" id="GO:0046872">
    <property type="term" value="F:metal ion binding"/>
    <property type="evidence" value="ECO:0007669"/>
    <property type="project" value="UniProtKB-KW"/>
</dbReference>
<dbReference type="Pfam" id="PF18073">
    <property type="entry name" value="Zn_ribbon_LapB"/>
    <property type="match status" value="1"/>
</dbReference>
<gene>
    <name evidence="3" type="ORF">US99_C0086G0004</name>
</gene>
<evidence type="ECO:0000313" key="3">
    <source>
        <dbReference type="EMBL" id="KKQ76072.1"/>
    </source>
</evidence>
<dbReference type="PROSITE" id="PS50162">
    <property type="entry name" value="RECA_2"/>
    <property type="match status" value="1"/>
</dbReference>